<dbReference type="AlphaFoldDB" id="A0A1J5PYV9"/>
<dbReference type="InterPro" id="IPR023465">
    <property type="entry name" value="Riboflavin_kinase_dom_sf"/>
</dbReference>
<evidence type="ECO:0000256" key="4">
    <source>
        <dbReference type="ARBA" id="ARBA00022643"/>
    </source>
</evidence>
<dbReference type="GO" id="GO:0009398">
    <property type="term" value="P:FMN biosynthetic process"/>
    <property type="evidence" value="ECO:0007669"/>
    <property type="project" value="TreeGrafter"/>
</dbReference>
<dbReference type="PANTHER" id="PTHR22749">
    <property type="entry name" value="RIBOFLAVIN KINASE/FMN ADENYLYLTRANSFERASE"/>
    <property type="match status" value="1"/>
</dbReference>
<feature type="domain" description="Riboflavin kinase" evidence="12">
    <location>
        <begin position="114"/>
        <end position="239"/>
    </location>
</feature>
<comment type="similarity">
    <text evidence="2">Belongs to the RibF family.</text>
</comment>
<dbReference type="InterPro" id="IPR023468">
    <property type="entry name" value="Riboflavin_kinase"/>
</dbReference>
<dbReference type="GO" id="GO:0006747">
    <property type="term" value="P:FAD biosynthetic process"/>
    <property type="evidence" value="ECO:0007669"/>
    <property type="project" value="UniProtKB-UniPathway"/>
</dbReference>
<keyword evidence="9" id="KW-0274">FAD</keyword>
<protein>
    <submittedName>
        <fullName evidence="13">Riboflavin biosynthesis protein RibF</fullName>
    </submittedName>
</protein>
<dbReference type="GO" id="GO:0005524">
    <property type="term" value="F:ATP binding"/>
    <property type="evidence" value="ECO:0007669"/>
    <property type="project" value="UniProtKB-KW"/>
</dbReference>
<dbReference type="GO" id="GO:0003919">
    <property type="term" value="F:FMN adenylyltransferase activity"/>
    <property type="evidence" value="ECO:0007669"/>
    <property type="project" value="InterPro"/>
</dbReference>
<keyword evidence="8" id="KW-0418">Kinase</keyword>
<keyword evidence="7" id="KW-0547">Nucleotide-binding</keyword>
<comment type="caution">
    <text evidence="13">The sequence shown here is derived from an EMBL/GenBank/DDBJ whole genome shotgun (WGS) entry which is preliminary data.</text>
</comment>
<dbReference type="InterPro" id="IPR015865">
    <property type="entry name" value="Riboflavin_kinase_bac/euk"/>
</dbReference>
<dbReference type="PANTHER" id="PTHR22749:SF6">
    <property type="entry name" value="RIBOFLAVIN KINASE"/>
    <property type="match status" value="1"/>
</dbReference>
<dbReference type="GO" id="GO:0008531">
    <property type="term" value="F:riboflavin kinase activity"/>
    <property type="evidence" value="ECO:0007669"/>
    <property type="project" value="InterPro"/>
</dbReference>
<dbReference type="SUPFAM" id="SSF52374">
    <property type="entry name" value="Nucleotidylyl transferase"/>
    <property type="match status" value="1"/>
</dbReference>
<keyword evidence="4" id="KW-0288">FMN</keyword>
<dbReference type="Pfam" id="PF01687">
    <property type="entry name" value="Flavokinase"/>
    <property type="match status" value="1"/>
</dbReference>
<evidence type="ECO:0000256" key="7">
    <source>
        <dbReference type="ARBA" id="ARBA00022741"/>
    </source>
</evidence>
<keyword evidence="3" id="KW-0285">Flavoprotein</keyword>
<comment type="pathway">
    <text evidence="1">Cofactor biosynthesis; FAD biosynthesis; FAD from FMN: step 1/1.</text>
</comment>
<organism evidence="13">
    <name type="scientific">mine drainage metagenome</name>
    <dbReference type="NCBI Taxonomy" id="410659"/>
    <lineage>
        <taxon>unclassified sequences</taxon>
        <taxon>metagenomes</taxon>
        <taxon>ecological metagenomes</taxon>
    </lineage>
</organism>
<dbReference type="InterPro" id="IPR015864">
    <property type="entry name" value="FAD_synthase"/>
</dbReference>
<sequence>MLTTVSYRAELLLSAGADAVVVWPFTKEFAAFSPEKFVDETLVATLGAKAVFVGANFTYGHGAQGGVETLEAAGKSRGFEVVGLPLLMGESRPFSSTLIRSAIQEGDLQRAWQLLARAHCVEGLVVHGDARGRTLGYPTANLALPAHTCIPADGVYAGWLSVAGERWPAAISVGTNPTFDGLERRVEAYALDRADLDLYDQVARVEFGWRLRETLKFDSIEELLVQMAKDCDRARELTR</sequence>
<name>A0A1J5PYV9_9ZZZZ</name>
<dbReference type="UniPathway" id="UPA00277">
    <property type="reaction ID" value="UER00407"/>
</dbReference>
<evidence type="ECO:0000259" key="12">
    <source>
        <dbReference type="SMART" id="SM00904"/>
    </source>
</evidence>
<dbReference type="GO" id="GO:0009231">
    <property type="term" value="P:riboflavin biosynthetic process"/>
    <property type="evidence" value="ECO:0007669"/>
    <property type="project" value="InterPro"/>
</dbReference>
<evidence type="ECO:0000256" key="1">
    <source>
        <dbReference type="ARBA" id="ARBA00004726"/>
    </source>
</evidence>
<keyword evidence="6" id="KW-0548">Nucleotidyltransferase</keyword>
<gene>
    <name evidence="13" type="primary">ribF_13</name>
    <name evidence="13" type="ORF">GALL_453710</name>
</gene>
<dbReference type="CDD" id="cd02064">
    <property type="entry name" value="FAD_synthetase_N"/>
    <property type="match status" value="1"/>
</dbReference>
<keyword evidence="5" id="KW-0808">Transferase</keyword>
<dbReference type="Gene3D" id="2.40.30.30">
    <property type="entry name" value="Riboflavin kinase-like"/>
    <property type="match status" value="1"/>
</dbReference>
<evidence type="ECO:0000256" key="8">
    <source>
        <dbReference type="ARBA" id="ARBA00022777"/>
    </source>
</evidence>
<evidence type="ECO:0000256" key="10">
    <source>
        <dbReference type="ARBA" id="ARBA00022840"/>
    </source>
</evidence>
<evidence type="ECO:0000256" key="3">
    <source>
        <dbReference type="ARBA" id="ARBA00022630"/>
    </source>
</evidence>
<keyword evidence="11" id="KW-0511">Multifunctional enzyme</keyword>
<evidence type="ECO:0000256" key="2">
    <source>
        <dbReference type="ARBA" id="ARBA00010214"/>
    </source>
</evidence>
<accession>A0A1J5PYV9</accession>
<proteinExistence type="inferred from homology"/>
<evidence type="ECO:0000313" key="13">
    <source>
        <dbReference type="EMBL" id="OIQ72999.1"/>
    </source>
</evidence>
<dbReference type="InterPro" id="IPR014729">
    <property type="entry name" value="Rossmann-like_a/b/a_fold"/>
</dbReference>
<evidence type="ECO:0000256" key="11">
    <source>
        <dbReference type="ARBA" id="ARBA00023268"/>
    </source>
</evidence>
<keyword evidence="10" id="KW-0067">ATP-binding</keyword>
<dbReference type="SMART" id="SM00904">
    <property type="entry name" value="Flavokinase"/>
    <property type="match status" value="1"/>
</dbReference>
<dbReference type="Pfam" id="PF06574">
    <property type="entry name" value="FAD_syn"/>
    <property type="match status" value="1"/>
</dbReference>
<dbReference type="FunFam" id="2.40.30.30:FF:000003">
    <property type="entry name" value="Riboflavin biosynthesis protein"/>
    <property type="match status" value="1"/>
</dbReference>
<evidence type="ECO:0000256" key="5">
    <source>
        <dbReference type="ARBA" id="ARBA00022679"/>
    </source>
</evidence>
<reference evidence="13" key="1">
    <citation type="submission" date="2016-10" db="EMBL/GenBank/DDBJ databases">
        <title>Sequence of Gallionella enrichment culture.</title>
        <authorList>
            <person name="Poehlein A."/>
            <person name="Muehling M."/>
            <person name="Daniel R."/>
        </authorList>
    </citation>
    <scope>NUCLEOTIDE SEQUENCE</scope>
</reference>
<evidence type="ECO:0000256" key="9">
    <source>
        <dbReference type="ARBA" id="ARBA00022827"/>
    </source>
</evidence>
<dbReference type="Gene3D" id="3.40.50.620">
    <property type="entry name" value="HUPs"/>
    <property type="match status" value="1"/>
</dbReference>
<dbReference type="EMBL" id="MLJW01003042">
    <property type="protein sequence ID" value="OIQ72999.1"/>
    <property type="molecule type" value="Genomic_DNA"/>
</dbReference>
<dbReference type="SUPFAM" id="SSF82114">
    <property type="entry name" value="Riboflavin kinase-like"/>
    <property type="match status" value="1"/>
</dbReference>
<evidence type="ECO:0000256" key="6">
    <source>
        <dbReference type="ARBA" id="ARBA00022695"/>
    </source>
</evidence>